<dbReference type="InterPro" id="IPR019998">
    <property type="entry name" value="Membr_insert_YidC"/>
</dbReference>
<comment type="similarity">
    <text evidence="2 13">Belongs to the OXA1/ALB3/YidC family. Type 1 subfamily.</text>
</comment>
<evidence type="ECO:0000256" key="11">
    <source>
        <dbReference type="ARBA" id="ARBA00033245"/>
    </source>
</evidence>
<dbReference type="RefSeq" id="WP_120048286.1">
    <property type="nucleotide sequence ID" value="NZ_RAHX01000001.1"/>
</dbReference>
<evidence type="ECO:0000256" key="10">
    <source>
        <dbReference type="ARBA" id="ARBA00023186"/>
    </source>
</evidence>
<dbReference type="Proteomes" id="UP000285232">
    <property type="component" value="Unassembled WGS sequence"/>
</dbReference>
<evidence type="ECO:0000256" key="6">
    <source>
        <dbReference type="ARBA" id="ARBA00022692"/>
    </source>
</evidence>
<dbReference type="PRINTS" id="PR01900">
    <property type="entry name" value="YIDCPROTEIN"/>
</dbReference>
<protein>
    <recommendedName>
        <fullName evidence="3 13">Membrane protein insertase YidC</fullName>
    </recommendedName>
    <alternativeName>
        <fullName evidence="12 13">Foldase YidC</fullName>
    </alternativeName>
    <alternativeName>
        <fullName evidence="11 13">Membrane integrase YidC</fullName>
    </alternativeName>
    <alternativeName>
        <fullName evidence="13">Membrane protein YidC</fullName>
    </alternativeName>
</protein>
<evidence type="ECO:0000259" key="15">
    <source>
        <dbReference type="Pfam" id="PF14849"/>
    </source>
</evidence>
<comment type="caution">
    <text evidence="13">Lacks conserved residue(s) required for the propagation of feature annotation.</text>
</comment>
<evidence type="ECO:0000256" key="9">
    <source>
        <dbReference type="ARBA" id="ARBA00023136"/>
    </source>
</evidence>
<dbReference type="GO" id="GO:0005886">
    <property type="term" value="C:plasma membrane"/>
    <property type="evidence" value="ECO:0007669"/>
    <property type="project" value="UniProtKB-SubCell"/>
</dbReference>
<evidence type="ECO:0000256" key="8">
    <source>
        <dbReference type="ARBA" id="ARBA00022989"/>
    </source>
</evidence>
<keyword evidence="10 13" id="KW-0143">Chaperone</keyword>
<keyword evidence="9 13" id="KW-0472">Membrane</keyword>
<feature type="transmembrane region" description="Helical" evidence="13">
    <location>
        <begin position="521"/>
        <end position="545"/>
    </location>
</feature>
<dbReference type="OrthoDB" id="9780552at2"/>
<keyword evidence="6 13" id="KW-0812">Transmembrane</keyword>
<name>A0A419RU16_9SPHN</name>
<dbReference type="PANTHER" id="PTHR12428:SF65">
    <property type="entry name" value="CYTOCHROME C OXIDASE ASSEMBLY PROTEIN COX18, MITOCHONDRIAL"/>
    <property type="match status" value="1"/>
</dbReference>
<keyword evidence="4 13" id="KW-0813">Transport</keyword>
<sequence length="590" mass="65723">MDNQRNLILAVVLSAILLFGWDFAMRTYFPEPEEAPTNMANREDAPMQRVDGELSAPGGDTSIDAGPVDLETALASGERVAIDAAEIRGSINPTGARLDDIDLKTHRQTVEQDSGPIRLFAPAGTAGQHFAQFGWVGEGVSLPDANTQWQVSEGDTLTQETPVTLRYDNGEGLRFLLRYAIDEHYMLTVTQAVANVGEGTIALRPYAFVNRTSATASLSTWNVHSGPIAATGEGVNFDWDYDEVLEEGPVTFGSDTDWIGFTDIYWLSALIAEEGQAASGAFRSSGGDTYRADLIYDPVTIGAGQTVTRTTRLFAGAKESGLLDEYQAQGVERFGNAIDWGWFAWIAWPMWQVLIFLFGLVGNFGVAIVCLTLIIRLILFPIAQKQFHSMAQMRAVQPKMKALQERYKDDKPKLQQEMAKLYKEEKVNPLAGCLPIFIQIPIFFALYKVLLLAIEMRHQPFLYIQDLSARDPATILNLFGLLDFTPPSFLAIGVLAVLLGFTMWLQFKLNPAAMDPMQQQIFMLMPWVLMFVMAPFAAGLLLYWISNNVLTLAQQWYLYSRNPQLKAQMLKDKEEKLRAAEREKAEKAAE</sequence>
<evidence type="ECO:0000256" key="3">
    <source>
        <dbReference type="ARBA" id="ARBA00015325"/>
    </source>
</evidence>
<feature type="domain" description="Membrane insertase YidC N-terminal" evidence="15">
    <location>
        <begin position="79"/>
        <end position="351"/>
    </location>
</feature>
<dbReference type="GO" id="GO:0051205">
    <property type="term" value="P:protein insertion into membrane"/>
    <property type="evidence" value="ECO:0007669"/>
    <property type="project" value="TreeGrafter"/>
</dbReference>
<keyword evidence="7 13" id="KW-0653">Protein transport</keyword>
<evidence type="ECO:0000256" key="5">
    <source>
        <dbReference type="ARBA" id="ARBA00022475"/>
    </source>
</evidence>
<accession>A0A419RU16</accession>
<evidence type="ECO:0000256" key="2">
    <source>
        <dbReference type="ARBA" id="ARBA00010527"/>
    </source>
</evidence>
<gene>
    <name evidence="13 16" type="primary">yidC</name>
    <name evidence="16" type="ORF">D6201_07840</name>
</gene>
<dbReference type="NCBIfam" id="TIGR03593">
    <property type="entry name" value="yidC_nterm"/>
    <property type="match status" value="1"/>
</dbReference>
<dbReference type="Gene3D" id="2.70.98.90">
    <property type="match status" value="1"/>
</dbReference>
<organism evidence="16 17">
    <name type="scientific">Aurantiacibacter aquimixticola</name>
    <dbReference type="NCBI Taxonomy" id="1958945"/>
    <lineage>
        <taxon>Bacteria</taxon>
        <taxon>Pseudomonadati</taxon>
        <taxon>Pseudomonadota</taxon>
        <taxon>Alphaproteobacteria</taxon>
        <taxon>Sphingomonadales</taxon>
        <taxon>Erythrobacteraceae</taxon>
        <taxon>Aurantiacibacter</taxon>
    </lineage>
</organism>
<reference evidence="16 17" key="1">
    <citation type="journal article" date="2017" name="Int. J. Syst. Evol. Microbiol.">
        <title>Erythrobacter aquimixticola sp. nov., isolated from the junction between the ocean and a freshwater spring.</title>
        <authorList>
            <person name="Park S."/>
            <person name="Jung Y.T."/>
            <person name="Choi S.J."/>
            <person name="Yoon J.H."/>
        </authorList>
    </citation>
    <scope>NUCLEOTIDE SEQUENCE [LARGE SCALE GENOMIC DNA]</scope>
    <source>
        <strain evidence="16 17">JSSK-14</strain>
    </source>
</reference>
<comment type="subcellular location">
    <subcellularLocation>
        <location evidence="1">Cell inner membrane</location>
        <topology evidence="1">Multi-pass membrane protein</topology>
    </subcellularLocation>
    <subcellularLocation>
        <location evidence="13">Cell membrane</location>
        <topology evidence="13">Multi-pass membrane protein</topology>
    </subcellularLocation>
</comment>
<dbReference type="GO" id="GO:0015031">
    <property type="term" value="P:protein transport"/>
    <property type="evidence" value="ECO:0007669"/>
    <property type="project" value="UniProtKB-KW"/>
</dbReference>
<dbReference type="AlphaFoldDB" id="A0A419RU16"/>
<dbReference type="InterPro" id="IPR001708">
    <property type="entry name" value="YidC/ALB3/OXA1/COX18"/>
</dbReference>
<evidence type="ECO:0000256" key="12">
    <source>
        <dbReference type="ARBA" id="ARBA00033342"/>
    </source>
</evidence>
<keyword evidence="5 13" id="KW-1003">Cell membrane</keyword>
<comment type="subunit">
    <text evidence="13">Interacts with the Sec translocase complex via SecD. Specifically interacts with transmembrane segments of nascent integral membrane proteins during membrane integration.</text>
</comment>
<evidence type="ECO:0000256" key="4">
    <source>
        <dbReference type="ARBA" id="ARBA00022448"/>
    </source>
</evidence>
<evidence type="ECO:0000313" key="17">
    <source>
        <dbReference type="Proteomes" id="UP000285232"/>
    </source>
</evidence>
<proteinExistence type="inferred from homology"/>
<evidence type="ECO:0000259" key="14">
    <source>
        <dbReference type="Pfam" id="PF02096"/>
    </source>
</evidence>
<dbReference type="Pfam" id="PF02096">
    <property type="entry name" value="60KD_IMP"/>
    <property type="match status" value="1"/>
</dbReference>
<keyword evidence="17" id="KW-1185">Reference proteome</keyword>
<dbReference type="Pfam" id="PF14849">
    <property type="entry name" value="YidC_periplas"/>
    <property type="match status" value="1"/>
</dbReference>
<feature type="domain" description="Membrane insertase YidC/Oxa/ALB C-terminal" evidence="14">
    <location>
        <begin position="364"/>
        <end position="559"/>
    </location>
</feature>
<dbReference type="PRINTS" id="PR00701">
    <property type="entry name" value="60KDINNERMP"/>
</dbReference>
<dbReference type="InterPro" id="IPR038221">
    <property type="entry name" value="YidC_periplasmic_sf"/>
</dbReference>
<dbReference type="InterPro" id="IPR028055">
    <property type="entry name" value="YidC/Oxa/ALB_C"/>
</dbReference>
<dbReference type="CDD" id="cd19961">
    <property type="entry name" value="EcYidC-like_peri"/>
    <property type="match status" value="1"/>
</dbReference>
<feature type="transmembrane region" description="Helical" evidence="13">
    <location>
        <begin position="430"/>
        <end position="454"/>
    </location>
</feature>
<comment type="function">
    <text evidence="13">Required for the insertion and/or proper folding and/or complex formation of integral membrane proteins into the membrane. Involved in integration of membrane proteins that insert both dependently and independently of the Sec translocase complex, as well as at least some lipoproteins. Aids folding of multispanning membrane proteins.</text>
</comment>
<feature type="transmembrane region" description="Helical" evidence="13">
    <location>
        <begin position="353"/>
        <end position="379"/>
    </location>
</feature>
<evidence type="ECO:0000313" key="16">
    <source>
        <dbReference type="EMBL" id="RJY09278.1"/>
    </source>
</evidence>
<evidence type="ECO:0000256" key="1">
    <source>
        <dbReference type="ARBA" id="ARBA00004429"/>
    </source>
</evidence>
<dbReference type="CDD" id="cd20070">
    <property type="entry name" value="5TM_YidC_Alb3"/>
    <property type="match status" value="1"/>
</dbReference>
<evidence type="ECO:0000256" key="13">
    <source>
        <dbReference type="HAMAP-Rule" id="MF_01810"/>
    </source>
</evidence>
<dbReference type="NCBIfam" id="TIGR03592">
    <property type="entry name" value="yidC_oxa1_cterm"/>
    <property type="match status" value="1"/>
</dbReference>
<dbReference type="InterPro" id="IPR028053">
    <property type="entry name" value="Membr_insert_YidC_N"/>
</dbReference>
<dbReference type="InterPro" id="IPR047196">
    <property type="entry name" value="YidC_ALB_C"/>
</dbReference>
<keyword evidence="8 13" id="KW-1133">Transmembrane helix</keyword>
<comment type="caution">
    <text evidence="16">The sequence shown here is derived from an EMBL/GenBank/DDBJ whole genome shotgun (WGS) entry which is preliminary data.</text>
</comment>
<evidence type="ECO:0000256" key="7">
    <source>
        <dbReference type="ARBA" id="ARBA00022927"/>
    </source>
</evidence>
<dbReference type="HAMAP" id="MF_01810">
    <property type="entry name" value="YidC_type1"/>
    <property type="match status" value="1"/>
</dbReference>
<dbReference type="GO" id="GO:0032977">
    <property type="term" value="F:membrane insertase activity"/>
    <property type="evidence" value="ECO:0007669"/>
    <property type="project" value="InterPro"/>
</dbReference>
<dbReference type="PANTHER" id="PTHR12428">
    <property type="entry name" value="OXA1"/>
    <property type="match status" value="1"/>
</dbReference>
<dbReference type="EMBL" id="RAHX01000001">
    <property type="protein sequence ID" value="RJY09278.1"/>
    <property type="molecule type" value="Genomic_DNA"/>
</dbReference>
<dbReference type="NCBIfam" id="NF002353">
    <property type="entry name" value="PRK01318.1-4"/>
    <property type="match status" value="1"/>
</dbReference>